<reference evidence="1" key="1">
    <citation type="journal article" date="2017" name="Proc. Natl. Acad. Sci. U.S.A.">
        <title>Comparative genomics uncovers the prolific and distinctive metabolic potential of the cyanobacterial genus Moorea.</title>
        <authorList>
            <person name="Leao T."/>
            <person name="Castelao G."/>
            <person name="Korobeynikov A."/>
            <person name="Monroe E.A."/>
            <person name="Podell S."/>
            <person name="Glukhov E."/>
            <person name="Allen E.E."/>
            <person name="Gerwick W.H."/>
            <person name="Gerwick L."/>
        </authorList>
    </citation>
    <scope>NUCLEOTIDE SEQUENCE</scope>
    <source>
        <strain evidence="1">JHB</strain>
    </source>
</reference>
<sequence>MGEVQSYFTRDTPYLLKGGSDSRKTIFTIAYCLLPFALKG</sequence>
<organism evidence="1">
    <name type="scientific">Moorena producens (strain JHB)</name>
    <dbReference type="NCBI Taxonomy" id="1454205"/>
    <lineage>
        <taxon>Bacteria</taxon>
        <taxon>Bacillati</taxon>
        <taxon>Cyanobacteriota</taxon>
        <taxon>Cyanophyceae</taxon>
        <taxon>Coleofasciculales</taxon>
        <taxon>Coleofasciculaceae</taxon>
        <taxon>Moorena</taxon>
    </lineage>
</organism>
<gene>
    <name evidence="1" type="ORF">BJP36_37505</name>
</gene>
<reference evidence="1" key="2">
    <citation type="submission" date="2022-10" db="EMBL/GenBank/DDBJ databases">
        <authorList>
            <person name="Ngo T.-E."/>
        </authorList>
    </citation>
    <scope>NUCLEOTIDE SEQUENCE</scope>
    <source>
        <strain evidence="1">JHB</strain>
    </source>
</reference>
<accession>A0A9Q9SUB3</accession>
<dbReference type="EMBL" id="CP017708">
    <property type="protein sequence ID" value="WAN69794.1"/>
    <property type="molecule type" value="Genomic_DNA"/>
</dbReference>
<proteinExistence type="predicted"/>
<evidence type="ECO:0000313" key="1">
    <source>
        <dbReference type="EMBL" id="WAN69794.1"/>
    </source>
</evidence>
<dbReference type="Proteomes" id="UP000176944">
    <property type="component" value="Chromosome"/>
</dbReference>
<protein>
    <submittedName>
        <fullName evidence="1">Uncharacterized protein</fullName>
    </submittedName>
</protein>
<dbReference type="AlphaFoldDB" id="A0A9Q9SUB3"/>
<name>A0A9Q9SUB3_MOOP1</name>